<dbReference type="AlphaFoldDB" id="A0A9N9R910"/>
<evidence type="ECO:0000313" key="2">
    <source>
        <dbReference type="Proteomes" id="UP001153714"/>
    </source>
</evidence>
<accession>A0A9N9R910</accession>
<dbReference type="EMBL" id="OU893335">
    <property type="protein sequence ID" value="CAG9792074.1"/>
    <property type="molecule type" value="Genomic_DNA"/>
</dbReference>
<protein>
    <submittedName>
        <fullName evidence="1">Uncharacterized protein</fullName>
    </submittedName>
</protein>
<sequence length="207" mass="24212">MLWWKHLESVQNNVMMFEREEETKRQYIEKTTVTLSLTARNTLLEDNFFIANLEQVKSLQASLFPIYNKGTFLSNFLQNNIKTNQIEINTDIKTFRTIAKLKEPRDLFALPKELDCPQQAPRWPSECQVVDERIQHLSWNPASPEPYYIQTGKELKPQPVGEDAGSVIFQYYPMSAVNYVSINYNPGLIMIFLDIRTQKAKRNPITY</sequence>
<keyword evidence="2" id="KW-1185">Reference proteome</keyword>
<reference evidence="1" key="1">
    <citation type="submission" date="2021-12" db="EMBL/GenBank/DDBJ databases">
        <authorList>
            <person name="King R."/>
        </authorList>
    </citation>
    <scope>NUCLEOTIDE SEQUENCE</scope>
</reference>
<proteinExistence type="predicted"/>
<gene>
    <name evidence="1" type="ORF">DIATSA_LOCUS9637</name>
</gene>
<name>A0A9N9R910_9NEOP</name>
<evidence type="ECO:0000313" key="1">
    <source>
        <dbReference type="EMBL" id="CAG9792074.1"/>
    </source>
</evidence>
<reference evidence="1" key="2">
    <citation type="submission" date="2022-10" db="EMBL/GenBank/DDBJ databases">
        <authorList>
            <consortium name="ENA_rothamsted_submissions"/>
            <consortium name="culmorum"/>
            <person name="King R."/>
        </authorList>
    </citation>
    <scope>NUCLEOTIDE SEQUENCE</scope>
</reference>
<dbReference type="OrthoDB" id="10253041at2759"/>
<organism evidence="1 2">
    <name type="scientific">Diatraea saccharalis</name>
    <name type="common">sugarcane borer</name>
    <dbReference type="NCBI Taxonomy" id="40085"/>
    <lineage>
        <taxon>Eukaryota</taxon>
        <taxon>Metazoa</taxon>
        <taxon>Ecdysozoa</taxon>
        <taxon>Arthropoda</taxon>
        <taxon>Hexapoda</taxon>
        <taxon>Insecta</taxon>
        <taxon>Pterygota</taxon>
        <taxon>Neoptera</taxon>
        <taxon>Endopterygota</taxon>
        <taxon>Lepidoptera</taxon>
        <taxon>Glossata</taxon>
        <taxon>Ditrysia</taxon>
        <taxon>Pyraloidea</taxon>
        <taxon>Crambidae</taxon>
        <taxon>Crambinae</taxon>
        <taxon>Diatraea</taxon>
    </lineage>
</organism>
<dbReference type="Proteomes" id="UP001153714">
    <property type="component" value="Chromosome 4"/>
</dbReference>